<dbReference type="Proteomes" id="UP001252186">
    <property type="component" value="Unassembled WGS sequence"/>
</dbReference>
<dbReference type="InterPro" id="IPR036249">
    <property type="entry name" value="Thioredoxin-like_sf"/>
</dbReference>
<dbReference type="SUPFAM" id="SSF52833">
    <property type="entry name" value="Thioredoxin-like"/>
    <property type="match status" value="1"/>
</dbReference>
<evidence type="ECO:0000313" key="1">
    <source>
        <dbReference type="EMBL" id="MDT0552211.1"/>
    </source>
</evidence>
<dbReference type="NCBIfam" id="TIGR04019">
    <property type="entry name" value="B_thiol_YtxJ"/>
    <property type="match status" value="1"/>
</dbReference>
<dbReference type="EMBL" id="JAVRHV010000001">
    <property type="protein sequence ID" value="MDT0552211.1"/>
    <property type="molecule type" value="Genomic_DNA"/>
</dbReference>
<organism evidence="1 2">
    <name type="scientific">Urechidicola vernalis</name>
    <dbReference type="NCBI Taxonomy" id="3075600"/>
    <lineage>
        <taxon>Bacteria</taxon>
        <taxon>Pseudomonadati</taxon>
        <taxon>Bacteroidota</taxon>
        <taxon>Flavobacteriia</taxon>
        <taxon>Flavobacteriales</taxon>
        <taxon>Flavobacteriaceae</taxon>
        <taxon>Urechidicola</taxon>
    </lineage>
</organism>
<dbReference type="Gene3D" id="3.40.30.10">
    <property type="entry name" value="Glutaredoxin"/>
    <property type="match status" value="1"/>
</dbReference>
<name>A0ABU2Y225_9FLAO</name>
<proteinExistence type="predicted"/>
<protein>
    <submittedName>
        <fullName evidence="1">Bacillithiol system redox-active protein YtxJ</fullName>
    </submittedName>
</protein>
<reference evidence="1 2" key="1">
    <citation type="submission" date="2023-09" db="EMBL/GenBank/DDBJ databases">
        <authorList>
            <person name="Rey-Velasco X."/>
        </authorList>
    </citation>
    <scope>NUCLEOTIDE SEQUENCE [LARGE SCALE GENOMIC DNA]</scope>
    <source>
        <strain evidence="1 2">P050</strain>
    </source>
</reference>
<keyword evidence="2" id="KW-1185">Reference proteome</keyword>
<dbReference type="InterPro" id="IPR022551">
    <property type="entry name" value="BrxC"/>
</dbReference>
<evidence type="ECO:0000313" key="2">
    <source>
        <dbReference type="Proteomes" id="UP001252186"/>
    </source>
</evidence>
<comment type="caution">
    <text evidence="1">The sequence shown here is derived from an EMBL/GenBank/DDBJ whole genome shotgun (WGS) entry which is preliminary data.</text>
</comment>
<dbReference type="RefSeq" id="WP_311592053.1">
    <property type="nucleotide sequence ID" value="NZ_JAVRHV010000001.1"/>
</dbReference>
<sequence>MSILKKIFGEPEQKSENRLNWIPLTSIEQLDELTSSNSAIAIFKHSTRCIVSSMAKKQLESSFDLDDTIEMYYLDLITYRNISNEITDRFNIRHESPQLIVLKANKVQTYASHSAISEIELEKYI</sequence>
<gene>
    <name evidence="1" type="primary">ytxJ</name>
    <name evidence="1" type="ORF">RM519_03030</name>
</gene>
<dbReference type="Pfam" id="PF11009">
    <property type="entry name" value="BrxC"/>
    <property type="match status" value="1"/>
</dbReference>
<accession>A0ABU2Y225</accession>